<dbReference type="EMBL" id="MU865032">
    <property type="protein sequence ID" value="KAK4459591.1"/>
    <property type="molecule type" value="Genomic_DNA"/>
</dbReference>
<dbReference type="Proteomes" id="UP001321749">
    <property type="component" value="Unassembled WGS sequence"/>
</dbReference>
<dbReference type="AlphaFoldDB" id="A0AAV9HKM6"/>
<reference evidence="2" key="1">
    <citation type="journal article" date="2023" name="Mol. Phylogenet. Evol.">
        <title>Genome-scale phylogeny and comparative genomics of the fungal order Sordariales.</title>
        <authorList>
            <person name="Hensen N."/>
            <person name="Bonometti L."/>
            <person name="Westerberg I."/>
            <person name="Brannstrom I.O."/>
            <person name="Guillou S."/>
            <person name="Cros-Aarteil S."/>
            <person name="Calhoun S."/>
            <person name="Haridas S."/>
            <person name="Kuo A."/>
            <person name="Mondo S."/>
            <person name="Pangilinan J."/>
            <person name="Riley R."/>
            <person name="LaButti K."/>
            <person name="Andreopoulos B."/>
            <person name="Lipzen A."/>
            <person name="Chen C."/>
            <person name="Yan M."/>
            <person name="Daum C."/>
            <person name="Ng V."/>
            <person name="Clum A."/>
            <person name="Steindorff A."/>
            <person name="Ohm R.A."/>
            <person name="Martin F."/>
            <person name="Silar P."/>
            <person name="Natvig D.O."/>
            <person name="Lalanne C."/>
            <person name="Gautier V."/>
            <person name="Ament-Velasquez S.L."/>
            <person name="Kruys A."/>
            <person name="Hutchinson M.I."/>
            <person name="Powell A.J."/>
            <person name="Barry K."/>
            <person name="Miller A.N."/>
            <person name="Grigoriev I.V."/>
            <person name="Debuchy R."/>
            <person name="Gladieux P."/>
            <person name="Hiltunen Thoren M."/>
            <person name="Johannesson H."/>
        </authorList>
    </citation>
    <scope>NUCLEOTIDE SEQUENCE</scope>
    <source>
        <strain evidence="2">PSN324</strain>
    </source>
</reference>
<reference evidence="2" key="2">
    <citation type="submission" date="2023-06" db="EMBL/GenBank/DDBJ databases">
        <authorList>
            <consortium name="Lawrence Berkeley National Laboratory"/>
            <person name="Mondo S.J."/>
            <person name="Hensen N."/>
            <person name="Bonometti L."/>
            <person name="Westerberg I."/>
            <person name="Brannstrom I.O."/>
            <person name="Guillou S."/>
            <person name="Cros-Aarteil S."/>
            <person name="Calhoun S."/>
            <person name="Haridas S."/>
            <person name="Kuo A."/>
            <person name="Pangilinan J."/>
            <person name="Riley R."/>
            <person name="Labutti K."/>
            <person name="Andreopoulos B."/>
            <person name="Lipzen A."/>
            <person name="Chen C."/>
            <person name="Yanf M."/>
            <person name="Daum C."/>
            <person name="Ng V."/>
            <person name="Clum A."/>
            <person name="Steindorff A."/>
            <person name="Ohm R."/>
            <person name="Martin F."/>
            <person name="Silar P."/>
            <person name="Natvig D."/>
            <person name="Lalanne C."/>
            <person name="Gautier V."/>
            <person name="Ament-Velasquez S.L."/>
            <person name="Kruys A."/>
            <person name="Hutchinson M.I."/>
            <person name="Powell A.J."/>
            <person name="Barry K."/>
            <person name="Miller A.N."/>
            <person name="Grigoriev I.V."/>
            <person name="Debuchy R."/>
            <person name="Gladieux P."/>
            <person name="Thoren M.H."/>
            <person name="Johannesson H."/>
        </authorList>
    </citation>
    <scope>NUCLEOTIDE SEQUENCE</scope>
    <source>
        <strain evidence="2">PSN324</strain>
    </source>
</reference>
<feature type="compositionally biased region" description="Polar residues" evidence="1">
    <location>
        <begin position="1"/>
        <end position="14"/>
    </location>
</feature>
<sequence>MDSTSSPERTSQDGNGHHQPPSPRSPCDDSESNGLSNGHRIQTQRAEHGPVAQPERQNTSSSTATVATTIATQASAETATSTYSLETASDKLVSSQPSSQPRYSATNGIDVTSPRRPSSTRRRQGPLTAEQRRKASVIRRLGACPSCKKRRVACDPAHLGSSWDEVLLARHVDAALDNSNRTLSPAYSAPKLALTQDPQEMDVDSPPFQQGSFDGPSAPGRTPLPSSPRLPRPASMIIIPGQEAFRADLQATATRIAMSPARSRYAHVSVLMVRWQDDEDRSAQGAIQELASVFREQYNYTVLDLLIPPHSGGKNNPSLWLAGQVTTFLSTEDQRDILKVFYYSGHSYLSSDRDMVLASSRNSDPDSSISWQGIQQLFENANADSLLLMDCAFYPVYQKVNQRGMLEVIAASAGEDPTEVLRRDSFTRILAEQLKARVAMNFKDPFTAASLHAKLVAEYIRFVQGHSPEKEMVTAFPTPFLLQQSRNKAMPSIPLARLQRSAASASPESPTSTGTNIRFTFTISESMFNLDTWSEWLRLMPEGVKDVKAEGPYR</sequence>
<feature type="compositionally biased region" description="Polar residues" evidence="1">
    <location>
        <begin position="92"/>
        <end position="110"/>
    </location>
</feature>
<name>A0AAV9HKM6_9PEZI</name>
<feature type="region of interest" description="Disordered" evidence="1">
    <location>
        <begin position="1"/>
        <end position="134"/>
    </location>
</feature>
<accession>A0AAV9HKM6</accession>
<feature type="compositionally biased region" description="Low complexity" evidence="1">
    <location>
        <begin position="59"/>
        <end position="87"/>
    </location>
</feature>
<feature type="compositionally biased region" description="Polar residues" evidence="1">
    <location>
        <begin position="32"/>
        <end position="44"/>
    </location>
</feature>
<gene>
    <name evidence="2" type="ORF">QBC42DRAFT_5757</name>
</gene>
<proteinExistence type="predicted"/>
<keyword evidence="3" id="KW-1185">Reference proteome</keyword>
<evidence type="ECO:0000313" key="2">
    <source>
        <dbReference type="EMBL" id="KAK4459591.1"/>
    </source>
</evidence>
<evidence type="ECO:0000256" key="1">
    <source>
        <dbReference type="SAM" id="MobiDB-lite"/>
    </source>
</evidence>
<feature type="region of interest" description="Disordered" evidence="1">
    <location>
        <begin position="199"/>
        <end position="232"/>
    </location>
</feature>
<evidence type="ECO:0000313" key="3">
    <source>
        <dbReference type="Proteomes" id="UP001321749"/>
    </source>
</evidence>
<comment type="caution">
    <text evidence="2">The sequence shown here is derived from an EMBL/GenBank/DDBJ whole genome shotgun (WGS) entry which is preliminary data.</text>
</comment>
<protein>
    <submittedName>
        <fullName evidence="2">Uncharacterized protein</fullName>
    </submittedName>
</protein>
<organism evidence="2 3">
    <name type="scientific">Cladorrhinum samala</name>
    <dbReference type="NCBI Taxonomy" id="585594"/>
    <lineage>
        <taxon>Eukaryota</taxon>
        <taxon>Fungi</taxon>
        <taxon>Dikarya</taxon>
        <taxon>Ascomycota</taxon>
        <taxon>Pezizomycotina</taxon>
        <taxon>Sordariomycetes</taxon>
        <taxon>Sordariomycetidae</taxon>
        <taxon>Sordariales</taxon>
        <taxon>Podosporaceae</taxon>
        <taxon>Cladorrhinum</taxon>
    </lineage>
</organism>